<reference evidence="5 6" key="1">
    <citation type="submission" date="2017-06" db="EMBL/GenBank/DDBJ databases">
        <authorList>
            <person name="Kim H.J."/>
            <person name="Triplett B.A."/>
        </authorList>
    </citation>
    <scope>NUCLEOTIDE SEQUENCE [LARGE SCALE GENOMIC DNA]</scope>
    <source>
        <strain evidence="5 6">U15</strain>
    </source>
</reference>
<feature type="domain" description="Baseplate J-like C-terminal" evidence="4">
    <location>
        <begin position="280"/>
        <end position="350"/>
    </location>
</feature>
<dbReference type="InterPro" id="IPR052399">
    <property type="entry name" value="Phage_Baseplate_Assmbl_Protein"/>
</dbReference>
<dbReference type="EMBL" id="FZOT01000022">
    <property type="protein sequence ID" value="SNT29087.1"/>
    <property type="molecule type" value="Genomic_DNA"/>
</dbReference>
<dbReference type="Pfam" id="PF26078">
    <property type="entry name" value="Baseplate_J_M"/>
    <property type="match status" value="1"/>
</dbReference>
<evidence type="ECO:0000313" key="6">
    <source>
        <dbReference type="Proteomes" id="UP000198284"/>
    </source>
</evidence>
<dbReference type="InterPro" id="IPR058530">
    <property type="entry name" value="Baseplate_J-like_C"/>
</dbReference>
<evidence type="ECO:0000256" key="1">
    <source>
        <dbReference type="ARBA" id="ARBA00038087"/>
    </source>
</evidence>
<evidence type="ECO:0000259" key="4">
    <source>
        <dbReference type="Pfam" id="PF26079"/>
    </source>
</evidence>
<dbReference type="InterPro" id="IPR006949">
    <property type="entry name" value="Barrel_Baseplate_J-like"/>
</dbReference>
<feature type="domain" description="Baseplate J-like central" evidence="3">
    <location>
        <begin position="193"/>
        <end position="266"/>
    </location>
</feature>
<feature type="domain" description="Baseplate protein J-like barrel" evidence="2">
    <location>
        <begin position="91"/>
        <end position="168"/>
    </location>
</feature>
<proteinExistence type="inferred from homology"/>
<dbReference type="PANTHER" id="PTHR37829:SF3">
    <property type="entry name" value="PROTEIN JAYE-RELATED"/>
    <property type="match status" value="1"/>
</dbReference>
<name>A0A239LEM4_9BURK</name>
<keyword evidence="6" id="KW-1185">Reference proteome</keyword>
<dbReference type="InterPro" id="IPR058531">
    <property type="entry name" value="Baseplate_J_M"/>
</dbReference>
<accession>A0A239LEM4</accession>
<protein>
    <submittedName>
        <fullName evidence="5">Uncharacterized phage protein gp47/JayE</fullName>
    </submittedName>
</protein>
<dbReference type="Pfam" id="PF26079">
    <property type="entry name" value="Baseplate_J_C"/>
    <property type="match status" value="1"/>
</dbReference>
<dbReference type="AlphaFoldDB" id="A0A239LEM4"/>
<dbReference type="Proteomes" id="UP000198284">
    <property type="component" value="Unassembled WGS sequence"/>
</dbReference>
<dbReference type="Pfam" id="PF04865">
    <property type="entry name" value="Baseplate_J"/>
    <property type="match status" value="1"/>
</dbReference>
<sequence length="351" mass="35863">MPFNRPTLQTLIDRALADMNSRLPEGDSRLAASVLNVLAYVNGGAASGLYGYLDWLSAQLMIDTCEQEYLDRWAGIWGVTRTAAAPATGNVTLTGSAGATVPAGSLLQRADGQQFRTSADVTLSAGTGTAAVTSIASGAAANTAAGVVLVLVSPVVGVNSSASVATGGLSGAADAEADDALRSRLLARIQTPPHGGSSNDYLSWSLEVAGVTRAWVYPQELGAGTVTVRFVRDNDTSLIPDAGEVATVQAYLDARRPVTAQVTVAAPIADTLNFQIQAVSPNTAAVQAAIQAELADLLLREATPGGTLYLSHIRAAISAAAGEANHVLVSPSADVVSATGHMPVMGAITWL</sequence>
<gene>
    <name evidence="5" type="ORF">SAMN06265795_12250</name>
</gene>
<evidence type="ECO:0000313" key="5">
    <source>
        <dbReference type="EMBL" id="SNT29087.1"/>
    </source>
</evidence>
<evidence type="ECO:0000259" key="3">
    <source>
        <dbReference type="Pfam" id="PF26078"/>
    </source>
</evidence>
<dbReference type="OrthoDB" id="7565172at2"/>
<dbReference type="PANTHER" id="PTHR37829">
    <property type="entry name" value="PHAGE-LIKE ELEMENT PBSX PROTEIN XKDT"/>
    <property type="match status" value="1"/>
</dbReference>
<comment type="similarity">
    <text evidence="1">Belongs to the Mu gp47/PBSX XkdT family.</text>
</comment>
<organism evidence="5 6">
    <name type="scientific">Noviherbaspirillum humi</name>
    <dbReference type="NCBI Taxonomy" id="1688639"/>
    <lineage>
        <taxon>Bacteria</taxon>
        <taxon>Pseudomonadati</taxon>
        <taxon>Pseudomonadota</taxon>
        <taxon>Betaproteobacteria</taxon>
        <taxon>Burkholderiales</taxon>
        <taxon>Oxalobacteraceae</taxon>
        <taxon>Noviherbaspirillum</taxon>
    </lineage>
</organism>
<evidence type="ECO:0000259" key="2">
    <source>
        <dbReference type="Pfam" id="PF04865"/>
    </source>
</evidence>
<dbReference type="RefSeq" id="WP_089401432.1">
    <property type="nucleotide sequence ID" value="NZ_FZOT01000022.1"/>
</dbReference>